<dbReference type="SUPFAM" id="SSF56399">
    <property type="entry name" value="ADP-ribosylation"/>
    <property type="match status" value="1"/>
</dbReference>
<dbReference type="Proteomes" id="UP000191010">
    <property type="component" value="Chromosome"/>
</dbReference>
<feature type="compositionally biased region" description="Polar residues" evidence="1">
    <location>
        <begin position="60"/>
        <end position="69"/>
    </location>
</feature>
<evidence type="ECO:0000313" key="2">
    <source>
        <dbReference type="EMBL" id="AQW69203.1"/>
    </source>
</evidence>
<dbReference type="RefSeq" id="WP_078478842.1">
    <property type="nucleotide sequence ID" value="NZ_JAEMEE010000023.1"/>
</dbReference>
<dbReference type="Gene3D" id="2.180.10.10">
    <property type="entry name" value="RHS repeat-associated core"/>
    <property type="match status" value="1"/>
</dbReference>
<reference evidence="2 3" key="1">
    <citation type="submission" date="2017-02" db="EMBL/GenBank/DDBJ databases">
        <authorList>
            <person name="Guo L."/>
        </authorList>
    </citation>
    <scope>NUCLEOTIDE SEQUENCE [LARGE SCALE GENOMIC DNA]</scope>
    <source>
        <strain evidence="2 3">PRS09-11288</strain>
    </source>
</reference>
<feature type="region of interest" description="Disordered" evidence="1">
    <location>
        <begin position="60"/>
        <end position="88"/>
    </location>
</feature>
<dbReference type="InterPro" id="IPR022385">
    <property type="entry name" value="Rhs_assc_core"/>
</dbReference>
<evidence type="ECO:0000313" key="3">
    <source>
        <dbReference type="Proteomes" id="UP000191010"/>
    </source>
</evidence>
<name>A0ABN4Y0Q4_9PSED</name>
<protein>
    <recommendedName>
        <fullName evidence="4">RHS repeat-associated core domain-containing protein</fullName>
    </recommendedName>
</protein>
<evidence type="ECO:0008006" key="4">
    <source>
        <dbReference type="Google" id="ProtNLM"/>
    </source>
</evidence>
<evidence type="ECO:0000256" key="1">
    <source>
        <dbReference type="SAM" id="MobiDB-lite"/>
    </source>
</evidence>
<proteinExistence type="predicted"/>
<gene>
    <name evidence="2" type="ORF">B2J77_13700</name>
</gene>
<dbReference type="EMBL" id="CP019952">
    <property type="protein sequence ID" value="AQW69203.1"/>
    <property type="molecule type" value="Genomic_DNA"/>
</dbReference>
<organism evidence="2 3">
    <name type="scientific">Pseudomonas parafulva</name>
    <dbReference type="NCBI Taxonomy" id="157782"/>
    <lineage>
        <taxon>Bacteria</taxon>
        <taxon>Pseudomonadati</taxon>
        <taxon>Pseudomonadota</taxon>
        <taxon>Gammaproteobacteria</taxon>
        <taxon>Pseudomonadales</taxon>
        <taxon>Pseudomonadaceae</taxon>
        <taxon>Pseudomonas</taxon>
    </lineage>
</organism>
<sequence>MILSTDTKLMFYQNGKLMTVRGGRSTRTAFRAGHQPLAETSTDIQCHPLLLFTDGKGSALTTKSSQQSESHAHSPYGHTSPPSRTLTNFNGENLELHTQCYLLGNGYRAFSPSLMRFISPDSWSPFGAGGINVYMYCAGDPVNYTDSSGHIKFWFARRNKSNGYIIPALVDAAKTHQSISKAIVSPNFSAPPPYDQAKATAITNHFNSLVKDARERSKAIPTDHPINGSRPPQYTPRPYADQRTLDLTLRHLDTTSPLSHIEYEAQVESLAAASFAAGIDTHGLPLPGRDTDTMFAQDPLYQKLVQVSIALKFRRWKTFYLESHLSSVRSN</sequence>
<dbReference type="NCBIfam" id="TIGR03696">
    <property type="entry name" value="Rhs_assc_core"/>
    <property type="match status" value="1"/>
</dbReference>
<keyword evidence="3" id="KW-1185">Reference proteome</keyword>
<accession>A0ABN4Y0Q4</accession>